<sequence>MRTLIIDDERLARKELISLLENYPEIEVIGECANATEARESIHTLKPDLIFLDIQMPGESGFDLLETLECHPKVIFVTAFDSYAIRAFEVNALDYILKPVDDDRLAAAIKKVQNDSGEGSEEKDDVEGGEGEKQLKMDDQIFLKDGEKCWFVTLKNIRYFESEGNYVRVFFDSSKPLILKSLNNLEKRLDERDFFRINRKFIVNLKELIHIEPWFNGGLQIKLKSGETLEVSRRQASRFKELLSL</sequence>
<evidence type="ECO:0000259" key="3">
    <source>
        <dbReference type="PROSITE" id="PS50930"/>
    </source>
</evidence>
<dbReference type="CDD" id="cd17532">
    <property type="entry name" value="REC_LytTR_AlgR-like"/>
    <property type="match status" value="1"/>
</dbReference>
<proteinExistence type="predicted"/>
<keyword evidence="5" id="KW-1185">Reference proteome</keyword>
<dbReference type="InterPro" id="IPR011006">
    <property type="entry name" value="CheY-like_superfamily"/>
</dbReference>
<name>A0A7K3WSJ8_9FLAO</name>
<comment type="caution">
    <text evidence="4">The sequence shown here is derived from an EMBL/GenBank/DDBJ whole genome shotgun (WGS) entry which is preliminary data.</text>
</comment>
<protein>
    <submittedName>
        <fullName evidence="4">Response regulator</fullName>
    </submittedName>
</protein>
<dbReference type="Proteomes" id="UP000486602">
    <property type="component" value="Unassembled WGS sequence"/>
</dbReference>
<evidence type="ECO:0000313" key="4">
    <source>
        <dbReference type="EMBL" id="NEN23625.1"/>
    </source>
</evidence>
<dbReference type="Pfam" id="PF00072">
    <property type="entry name" value="Response_reg"/>
    <property type="match status" value="1"/>
</dbReference>
<keyword evidence="1" id="KW-0597">Phosphoprotein</keyword>
<dbReference type="GO" id="GO:0000156">
    <property type="term" value="F:phosphorelay response regulator activity"/>
    <property type="evidence" value="ECO:0007669"/>
    <property type="project" value="InterPro"/>
</dbReference>
<dbReference type="InterPro" id="IPR007492">
    <property type="entry name" value="LytTR_DNA-bd_dom"/>
</dbReference>
<dbReference type="EMBL" id="JAAGVY010000013">
    <property type="protein sequence ID" value="NEN23625.1"/>
    <property type="molecule type" value="Genomic_DNA"/>
</dbReference>
<feature type="modified residue" description="4-aspartylphosphate" evidence="1">
    <location>
        <position position="53"/>
    </location>
</feature>
<accession>A0A7K3WSJ8</accession>
<feature type="domain" description="Response regulatory" evidence="2">
    <location>
        <begin position="2"/>
        <end position="113"/>
    </location>
</feature>
<feature type="domain" description="HTH LytTR-type" evidence="3">
    <location>
        <begin position="141"/>
        <end position="245"/>
    </location>
</feature>
<dbReference type="PANTHER" id="PTHR37299:SF1">
    <property type="entry name" value="STAGE 0 SPORULATION PROTEIN A HOMOLOG"/>
    <property type="match status" value="1"/>
</dbReference>
<dbReference type="PROSITE" id="PS50110">
    <property type="entry name" value="RESPONSE_REGULATORY"/>
    <property type="match status" value="1"/>
</dbReference>
<dbReference type="RefSeq" id="WP_163285020.1">
    <property type="nucleotide sequence ID" value="NZ_JAAGVY010000013.1"/>
</dbReference>
<evidence type="ECO:0000259" key="2">
    <source>
        <dbReference type="PROSITE" id="PS50110"/>
    </source>
</evidence>
<dbReference type="FunFam" id="3.40.50.2300:FF:000051">
    <property type="entry name" value="Two-component response regulator yehT"/>
    <property type="match status" value="1"/>
</dbReference>
<dbReference type="SMART" id="SM00448">
    <property type="entry name" value="REC"/>
    <property type="match status" value="1"/>
</dbReference>
<dbReference type="SMART" id="SM00850">
    <property type="entry name" value="LytTR"/>
    <property type="match status" value="1"/>
</dbReference>
<dbReference type="Pfam" id="PF04397">
    <property type="entry name" value="LytTR"/>
    <property type="match status" value="1"/>
</dbReference>
<dbReference type="InterPro" id="IPR001789">
    <property type="entry name" value="Sig_transdc_resp-reg_receiver"/>
</dbReference>
<dbReference type="Gene3D" id="2.40.50.1020">
    <property type="entry name" value="LytTr DNA-binding domain"/>
    <property type="match status" value="1"/>
</dbReference>
<evidence type="ECO:0000256" key="1">
    <source>
        <dbReference type="PROSITE-ProRule" id="PRU00169"/>
    </source>
</evidence>
<dbReference type="PROSITE" id="PS50930">
    <property type="entry name" value="HTH_LYTTR"/>
    <property type="match status" value="1"/>
</dbReference>
<gene>
    <name evidence="4" type="ORF">G3O08_08935</name>
</gene>
<reference evidence="4 5" key="1">
    <citation type="submission" date="2020-02" db="EMBL/GenBank/DDBJ databases">
        <title>Out from the shadows clarifying the taxonomy of the family Cryomorphaceae and related taxa by utilizing the GTDB taxonomic framework.</title>
        <authorList>
            <person name="Bowman J.P."/>
        </authorList>
    </citation>
    <scope>NUCLEOTIDE SEQUENCE [LARGE SCALE GENOMIC DNA]</scope>
    <source>
        <strain evidence="4 5">QSSC 1-22</strain>
    </source>
</reference>
<organism evidence="4 5">
    <name type="scientific">Cryomorpha ignava</name>
    <dbReference type="NCBI Taxonomy" id="101383"/>
    <lineage>
        <taxon>Bacteria</taxon>
        <taxon>Pseudomonadati</taxon>
        <taxon>Bacteroidota</taxon>
        <taxon>Flavobacteriia</taxon>
        <taxon>Flavobacteriales</taxon>
        <taxon>Cryomorphaceae</taxon>
        <taxon>Cryomorpha</taxon>
    </lineage>
</organism>
<dbReference type="Gene3D" id="3.40.50.2300">
    <property type="match status" value="1"/>
</dbReference>
<dbReference type="AlphaFoldDB" id="A0A7K3WSJ8"/>
<dbReference type="GO" id="GO:0003677">
    <property type="term" value="F:DNA binding"/>
    <property type="evidence" value="ECO:0007669"/>
    <property type="project" value="InterPro"/>
</dbReference>
<dbReference type="SUPFAM" id="SSF52172">
    <property type="entry name" value="CheY-like"/>
    <property type="match status" value="1"/>
</dbReference>
<dbReference type="PANTHER" id="PTHR37299">
    <property type="entry name" value="TRANSCRIPTIONAL REGULATOR-RELATED"/>
    <property type="match status" value="1"/>
</dbReference>
<evidence type="ECO:0000313" key="5">
    <source>
        <dbReference type="Proteomes" id="UP000486602"/>
    </source>
</evidence>
<dbReference type="InterPro" id="IPR046947">
    <property type="entry name" value="LytR-like"/>
</dbReference>